<gene>
    <name evidence="4" type="primary">mltB</name>
    <name evidence="4" type="ORF">GCM10011403_09710</name>
</gene>
<dbReference type="InterPro" id="IPR031304">
    <property type="entry name" value="SLT_2"/>
</dbReference>
<dbReference type="InterPro" id="IPR043426">
    <property type="entry name" value="MltB-like"/>
</dbReference>
<dbReference type="Proteomes" id="UP000627715">
    <property type="component" value="Unassembled WGS sequence"/>
</dbReference>
<comment type="caution">
    <text evidence="4">The sequence shown here is derived from an EMBL/GenBank/DDBJ whole genome shotgun (WGS) entry which is preliminary data.</text>
</comment>
<dbReference type="Gene3D" id="1.10.530.10">
    <property type="match status" value="1"/>
</dbReference>
<keyword evidence="2" id="KW-0732">Signal</keyword>
<dbReference type="GO" id="GO:0008933">
    <property type="term" value="F:peptidoglycan lytic transglycosylase activity"/>
    <property type="evidence" value="ECO:0007669"/>
    <property type="project" value="TreeGrafter"/>
</dbReference>
<dbReference type="EMBL" id="BMIY01000004">
    <property type="protein sequence ID" value="GGG54660.1"/>
    <property type="molecule type" value="Genomic_DNA"/>
</dbReference>
<evidence type="ECO:0000313" key="4">
    <source>
        <dbReference type="EMBL" id="GGG54660.1"/>
    </source>
</evidence>
<dbReference type="Gene3D" id="1.10.8.350">
    <property type="entry name" value="Bacterial muramidase"/>
    <property type="match status" value="1"/>
</dbReference>
<organism evidence="4 5">
    <name type="scientific">Pseudohongiella nitratireducens</name>
    <dbReference type="NCBI Taxonomy" id="1768907"/>
    <lineage>
        <taxon>Bacteria</taxon>
        <taxon>Pseudomonadati</taxon>
        <taxon>Pseudomonadota</taxon>
        <taxon>Gammaproteobacteria</taxon>
        <taxon>Pseudomonadales</taxon>
        <taxon>Pseudohongiellaceae</taxon>
        <taxon>Pseudohongiella</taxon>
    </lineage>
</organism>
<proteinExistence type="predicted"/>
<dbReference type="InterPro" id="IPR011970">
    <property type="entry name" value="MltB_2"/>
</dbReference>
<evidence type="ECO:0000256" key="1">
    <source>
        <dbReference type="SAM" id="MobiDB-lite"/>
    </source>
</evidence>
<dbReference type="InterPro" id="IPR023346">
    <property type="entry name" value="Lysozyme-like_dom_sf"/>
</dbReference>
<dbReference type="PANTHER" id="PTHR30163">
    <property type="entry name" value="MEMBRANE-BOUND LYTIC MUREIN TRANSGLYCOSYLASE B"/>
    <property type="match status" value="1"/>
</dbReference>
<dbReference type="OrthoDB" id="9772911at2"/>
<feature type="chain" id="PRO_5037275057" evidence="2">
    <location>
        <begin position="36"/>
        <end position="365"/>
    </location>
</feature>
<reference evidence="4" key="1">
    <citation type="journal article" date="2014" name="Int. J. Syst. Evol. Microbiol.">
        <title>Complete genome sequence of Corynebacterium casei LMG S-19264T (=DSM 44701T), isolated from a smear-ripened cheese.</title>
        <authorList>
            <consortium name="US DOE Joint Genome Institute (JGI-PGF)"/>
            <person name="Walter F."/>
            <person name="Albersmeier A."/>
            <person name="Kalinowski J."/>
            <person name="Ruckert C."/>
        </authorList>
    </citation>
    <scope>NUCLEOTIDE SEQUENCE</scope>
    <source>
        <strain evidence="4">CGMCC 1.15425</strain>
    </source>
</reference>
<dbReference type="NCBIfam" id="TIGR02283">
    <property type="entry name" value="MltB_2"/>
    <property type="match status" value="1"/>
</dbReference>
<feature type="signal peptide" evidence="2">
    <location>
        <begin position="1"/>
        <end position="35"/>
    </location>
</feature>
<dbReference type="SUPFAM" id="SSF53955">
    <property type="entry name" value="Lysozyme-like"/>
    <property type="match status" value="1"/>
</dbReference>
<name>A0A917LTN5_9GAMM</name>
<sequence length="365" mass="40320">MFSSQTPRPLSILLTFTCSFCLIMATFTAPLAVLAQDTGAEPDSAEQEAAFQAWLTEFREEALSAGISENTLEQVIPTIQQQRRVVAADRSQAEFDNSYDRYLQRVNTNRIEAGRHLMQTQGSMIREVAAEYGVQPRFIVAILGLESNYGTFPITEPLFSVIATLAFDGRRGDMFRRELLAALEIVDKGFATPEMMKSSWAGALGIAQFMPSSYLNLAVDHDEDGKIDLWSMGPDVIATVANYLKSTGWRDDQTWGRPVSLPSGGEQSLPAPQSAGMTPESTCRSYRTMGAWRPLEDWQQLGVRRSDGSPLPARNLPAALLIADEGDDQGYLVYRNFCSIMRYNPAFRYALTVGLLSDAIAGINN</sequence>
<keyword evidence="5" id="KW-1185">Reference proteome</keyword>
<dbReference type="AlphaFoldDB" id="A0A917LTN5"/>
<evidence type="ECO:0000256" key="2">
    <source>
        <dbReference type="SAM" id="SignalP"/>
    </source>
</evidence>
<evidence type="ECO:0000313" key="5">
    <source>
        <dbReference type="Proteomes" id="UP000627715"/>
    </source>
</evidence>
<dbReference type="RefSeq" id="WP_106387111.1">
    <property type="nucleotide sequence ID" value="NZ_BMIY01000004.1"/>
</dbReference>
<dbReference type="Pfam" id="PF13406">
    <property type="entry name" value="SLT_2"/>
    <property type="match status" value="1"/>
</dbReference>
<reference evidence="4" key="2">
    <citation type="submission" date="2020-09" db="EMBL/GenBank/DDBJ databases">
        <authorList>
            <person name="Sun Q."/>
            <person name="Zhou Y."/>
        </authorList>
    </citation>
    <scope>NUCLEOTIDE SEQUENCE</scope>
    <source>
        <strain evidence="4">CGMCC 1.15425</strain>
    </source>
</reference>
<accession>A0A917LTN5</accession>
<protein>
    <submittedName>
        <fullName evidence="4">Murein transglycosylase</fullName>
    </submittedName>
</protein>
<feature type="domain" description="Transglycosylase SLT" evidence="3">
    <location>
        <begin position="51"/>
        <end position="358"/>
    </location>
</feature>
<dbReference type="GO" id="GO:0009253">
    <property type="term" value="P:peptidoglycan catabolic process"/>
    <property type="evidence" value="ECO:0007669"/>
    <property type="project" value="TreeGrafter"/>
</dbReference>
<dbReference type="CDD" id="cd13399">
    <property type="entry name" value="Slt35-like"/>
    <property type="match status" value="1"/>
</dbReference>
<evidence type="ECO:0000259" key="3">
    <source>
        <dbReference type="Pfam" id="PF13406"/>
    </source>
</evidence>
<feature type="region of interest" description="Disordered" evidence="1">
    <location>
        <begin position="256"/>
        <end position="280"/>
    </location>
</feature>
<dbReference type="PANTHER" id="PTHR30163:SF8">
    <property type="entry name" value="LYTIC MUREIN TRANSGLYCOSYLASE"/>
    <property type="match status" value="1"/>
</dbReference>